<feature type="region of interest" description="Disordered" evidence="10">
    <location>
        <begin position="86"/>
        <end position="158"/>
    </location>
</feature>
<evidence type="ECO:0000256" key="10">
    <source>
        <dbReference type="SAM" id="MobiDB-lite"/>
    </source>
</evidence>
<dbReference type="HAMAP" id="MF_00237">
    <property type="entry name" value="TatB"/>
    <property type="match status" value="1"/>
</dbReference>
<sequence>MFQSIGWLEIFTLLIVALIVVGPERLPGLIEDVRAAIFAARRAINNAKKELNGEFGPEFDEFRKPLEQVAEYTRLGPRGALTKALFDGDDSALDDFDPQRLMREDPRDTPDARRRTPQPQPSQQQAWQQNQPNPPQSPDDTPKGDYGTGGGFSWADIT</sequence>
<dbReference type="OrthoDB" id="3267321at2"/>
<keyword evidence="7 9" id="KW-0811">Translocation</keyword>
<dbReference type="STRING" id="1223515.B842_05045"/>
<dbReference type="EMBL" id="CP005286">
    <property type="protein sequence ID" value="AJE32860.1"/>
    <property type="molecule type" value="Genomic_DNA"/>
</dbReference>
<evidence type="ECO:0000256" key="4">
    <source>
        <dbReference type="ARBA" id="ARBA00022692"/>
    </source>
</evidence>
<comment type="subunit">
    <text evidence="9">The Tat system comprises two distinct complexes: a TatABC complex, containing multiple copies of TatA, TatB and TatC subunits, and a separate TatA complex, containing only TatA subunits. Substrates initially bind to the TatABC complex, which probably triggers association of the separate TatA complex to form the active translocon.</text>
</comment>
<evidence type="ECO:0000256" key="9">
    <source>
        <dbReference type="HAMAP-Rule" id="MF_00237"/>
    </source>
</evidence>
<dbReference type="GO" id="GO:0033281">
    <property type="term" value="C:TAT protein transport complex"/>
    <property type="evidence" value="ECO:0007669"/>
    <property type="project" value="UniProtKB-UniRule"/>
</dbReference>
<comment type="function">
    <text evidence="9">Part of the twin-arginine translocation (Tat) system that transports large folded proteins containing a characteristic twin-arginine motif in their signal peptide across membranes. Together with TatC, TatB is part of a receptor directly interacting with Tat signal peptides. TatB may form an oligomeric binding site that transiently accommodates folded Tat precursor proteins before their translocation.</text>
</comment>
<feature type="compositionally biased region" description="Basic and acidic residues" evidence="10">
    <location>
        <begin position="97"/>
        <end position="114"/>
    </location>
</feature>
<feature type="transmembrane region" description="Helical" evidence="11">
    <location>
        <begin position="6"/>
        <end position="22"/>
    </location>
</feature>
<dbReference type="InterPro" id="IPR003369">
    <property type="entry name" value="TatA/B/E"/>
</dbReference>
<keyword evidence="8 9" id="KW-0472">Membrane</keyword>
<gene>
    <name evidence="9" type="primary">tatB</name>
    <name evidence="12" type="ORF">B842_05045</name>
</gene>
<comment type="subcellular location">
    <subcellularLocation>
        <location evidence="9">Cell membrane</location>
        <topology evidence="9">Single-pass membrane protein</topology>
    </subcellularLocation>
    <subcellularLocation>
        <location evidence="1">Membrane</location>
        <topology evidence="1">Single-pass membrane protein</topology>
    </subcellularLocation>
</comment>
<evidence type="ECO:0000256" key="11">
    <source>
        <dbReference type="SAM" id="Phobius"/>
    </source>
</evidence>
<evidence type="ECO:0000256" key="8">
    <source>
        <dbReference type="ARBA" id="ARBA00023136"/>
    </source>
</evidence>
<keyword evidence="13" id="KW-1185">Reference proteome</keyword>
<accession>A0A0B5D1X2</accession>
<dbReference type="KEGG" id="chm:B842_05045"/>
<feature type="compositionally biased region" description="Low complexity" evidence="10">
    <location>
        <begin position="121"/>
        <end position="131"/>
    </location>
</feature>
<dbReference type="GO" id="GO:0008320">
    <property type="term" value="F:protein transmembrane transporter activity"/>
    <property type="evidence" value="ECO:0007669"/>
    <property type="project" value="UniProtKB-UniRule"/>
</dbReference>
<dbReference type="PRINTS" id="PR01506">
    <property type="entry name" value="TATBPROTEIN"/>
</dbReference>
<keyword evidence="5 9" id="KW-0653">Protein transport</keyword>
<evidence type="ECO:0000256" key="2">
    <source>
        <dbReference type="ARBA" id="ARBA00022448"/>
    </source>
</evidence>
<comment type="similarity">
    <text evidence="9">Belongs to the TatB family.</text>
</comment>
<evidence type="ECO:0000256" key="6">
    <source>
        <dbReference type="ARBA" id="ARBA00022989"/>
    </source>
</evidence>
<dbReference type="HOGENOM" id="CLU_086034_2_0_11"/>
<evidence type="ECO:0000256" key="3">
    <source>
        <dbReference type="ARBA" id="ARBA00022475"/>
    </source>
</evidence>
<dbReference type="Pfam" id="PF02416">
    <property type="entry name" value="TatA_B_E"/>
    <property type="match status" value="1"/>
</dbReference>
<evidence type="ECO:0000313" key="13">
    <source>
        <dbReference type="Proteomes" id="UP000031524"/>
    </source>
</evidence>
<proteinExistence type="inferred from homology"/>
<dbReference type="RefSeq" id="WP_040085527.1">
    <property type="nucleotide sequence ID" value="NZ_BCSU01000007.1"/>
</dbReference>
<feature type="compositionally biased region" description="Acidic residues" evidence="10">
    <location>
        <begin position="87"/>
        <end position="96"/>
    </location>
</feature>
<evidence type="ECO:0000256" key="7">
    <source>
        <dbReference type="ARBA" id="ARBA00023010"/>
    </source>
</evidence>
<name>A0A0B5D1X2_9CORY</name>
<dbReference type="Gene3D" id="1.20.5.3310">
    <property type="match status" value="1"/>
</dbReference>
<evidence type="ECO:0000256" key="5">
    <source>
        <dbReference type="ARBA" id="ARBA00022927"/>
    </source>
</evidence>
<evidence type="ECO:0000313" key="12">
    <source>
        <dbReference type="EMBL" id="AJE32860.1"/>
    </source>
</evidence>
<dbReference type="NCBIfam" id="TIGR01410">
    <property type="entry name" value="tatB"/>
    <property type="match status" value="1"/>
</dbReference>
<dbReference type="GO" id="GO:0043953">
    <property type="term" value="P:protein transport by the Tat complex"/>
    <property type="evidence" value="ECO:0007669"/>
    <property type="project" value="UniProtKB-UniRule"/>
</dbReference>
<keyword evidence="4 9" id="KW-0812">Transmembrane</keyword>
<dbReference type="Proteomes" id="UP000031524">
    <property type="component" value="Chromosome"/>
</dbReference>
<evidence type="ECO:0000256" key="1">
    <source>
        <dbReference type="ARBA" id="ARBA00004167"/>
    </source>
</evidence>
<dbReference type="InterPro" id="IPR018448">
    <property type="entry name" value="TatB"/>
</dbReference>
<keyword evidence="2 9" id="KW-0813">Transport</keyword>
<keyword evidence="3 9" id="KW-1003">Cell membrane</keyword>
<dbReference type="AlphaFoldDB" id="A0A0B5D1X2"/>
<keyword evidence="6 9" id="KW-1133">Transmembrane helix</keyword>
<organism evidence="12 13">
    <name type="scientific">Corynebacterium humireducens NBRC 106098 = DSM 45392</name>
    <dbReference type="NCBI Taxonomy" id="1223515"/>
    <lineage>
        <taxon>Bacteria</taxon>
        <taxon>Bacillati</taxon>
        <taxon>Actinomycetota</taxon>
        <taxon>Actinomycetes</taxon>
        <taxon>Mycobacteriales</taxon>
        <taxon>Corynebacteriaceae</taxon>
        <taxon>Corynebacterium</taxon>
    </lineage>
</organism>
<protein>
    <recommendedName>
        <fullName evidence="9">Sec-independent protein translocase protein TatB</fullName>
    </recommendedName>
</protein>
<reference evidence="12 13" key="1">
    <citation type="submission" date="2013-04" db="EMBL/GenBank/DDBJ databases">
        <title>Complete genome sequence of Corynebacterium humireducens DSM 45392(T), isolated from a wastewater-fed microbial fuel cell.</title>
        <authorList>
            <person name="Ruckert C."/>
            <person name="Albersmeier A."/>
            <person name="Kalinowski J."/>
        </authorList>
    </citation>
    <scope>NUCLEOTIDE SEQUENCE [LARGE SCALE GENOMIC DNA]</scope>
    <source>
        <strain evidence="13">MFC-5</strain>
    </source>
</reference>